<gene>
    <name evidence="2" type="ORF">BG04_894</name>
</gene>
<dbReference type="Gene3D" id="3.60.15.10">
    <property type="entry name" value="Ribonuclease Z/Hydroxyacylglutathione hydrolase-like"/>
    <property type="match status" value="1"/>
</dbReference>
<dbReference type="AlphaFoldDB" id="A0A0B6AKC2"/>
<accession>A0A0B6AKC2</accession>
<dbReference type="HOGENOM" id="CLU_086384_0_0_9"/>
<evidence type="ECO:0000259" key="1">
    <source>
        <dbReference type="SMART" id="SM00849"/>
    </source>
</evidence>
<dbReference type="InterPro" id="IPR001279">
    <property type="entry name" value="Metallo-B-lactamas"/>
</dbReference>
<dbReference type="KEGG" id="bmeg:BG04_894"/>
<dbReference type="Pfam" id="PF00753">
    <property type="entry name" value="Lactamase_B"/>
    <property type="match status" value="1"/>
</dbReference>
<evidence type="ECO:0000313" key="3">
    <source>
        <dbReference type="Proteomes" id="UP000031829"/>
    </source>
</evidence>
<dbReference type="RefSeq" id="WP_034649444.1">
    <property type="nucleotide sequence ID" value="NZ_BCVB01000001.1"/>
</dbReference>
<reference evidence="2 3" key="1">
    <citation type="journal article" date="2015" name="Genome Announc.">
        <title>Complete genome sequences for 35 biothreat assay-relevant bacillus species.</title>
        <authorList>
            <person name="Johnson S.L."/>
            <person name="Daligault H.E."/>
            <person name="Davenport K.W."/>
            <person name="Jaissle J."/>
            <person name="Frey K.G."/>
            <person name="Ladner J.T."/>
            <person name="Broomall S.M."/>
            <person name="Bishop-Lilly K.A."/>
            <person name="Bruce D.C."/>
            <person name="Gibbons H.S."/>
            <person name="Coyne S.R."/>
            <person name="Lo C.C."/>
            <person name="Meincke L."/>
            <person name="Munk A.C."/>
            <person name="Koroleva G.I."/>
            <person name="Rosenzweig C.N."/>
            <person name="Palacios G.F."/>
            <person name="Redden C.L."/>
            <person name="Minogue T.D."/>
            <person name="Chain P.S."/>
        </authorList>
    </citation>
    <scope>NUCLEOTIDE SEQUENCE [LARGE SCALE GENOMIC DNA]</scope>
    <source>
        <strain evidence="3">ATCC 14581 / DSM 32 / JCM 2506 / NBRC 15308 / NCIMB 9376 / NCTC 10342 / NRRL B-14308 / VKM B-512</strain>
    </source>
</reference>
<dbReference type="SUPFAM" id="SSF56281">
    <property type="entry name" value="Metallo-hydrolase/oxidoreductase"/>
    <property type="match status" value="1"/>
</dbReference>
<organism evidence="2 3">
    <name type="scientific">Priestia megaterium (strain ATCC 14581 / DSM 32 / CCUG 1817 / JCM 2506 / NBRC 15308 / NCIMB 9376 / NCTC 10342 / NRRL B-14308 / VKM B-512 / Ford 19)</name>
    <name type="common">Bacillus megaterium</name>
    <dbReference type="NCBI Taxonomy" id="1348623"/>
    <lineage>
        <taxon>Bacteria</taxon>
        <taxon>Bacillati</taxon>
        <taxon>Bacillota</taxon>
        <taxon>Bacilli</taxon>
        <taxon>Bacillales</taxon>
        <taxon>Bacillaceae</taxon>
        <taxon>Priestia</taxon>
    </lineage>
</organism>
<dbReference type="InterPro" id="IPR036866">
    <property type="entry name" value="RibonucZ/Hydroxyglut_hydro"/>
</dbReference>
<protein>
    <submittedName>
        <fullName evidence="2">Beta-lactamase superfamily domain protein</fullName>
    </submittedName>
</protein>
<dbReference type="InterPro" id="IPR050855">
    <property type="entry name" value="NDM-1-like"/>
</dbReference>
<dbReference type="Proteomes" id="UP000031829">
    <property type="component" value="Chromosome"/>
</dbReference>
<dbReference type="GeneID" id="93644377"/>
<proteinExistence type="predicted"/>
<dbReference type="PANTHER" id="PTHR42951:SF4">
    <property type="entry name" value="ACYL-COENZYME A THIOESTERASE MBLAC2"/>
    <property type="match status" value="1"/>
</dbReference>
<dbReference type="SMART" id="SM00849">
    <property type="entry name" value="Lactamase_B"/>
    <property type="match status" value="1"/>
</dbReference>
<feature type="domain" description="Metallo-beta-lactamase" evidence="1">
    <location>
        <begin position="45"/>
        <end position="244"/>
    </location>
</feature>
<sequence length="312" mass="36476">MIQFIYHYLPFSEAVFIKLHKAGVNMLKKLTDHVYYFPHSEETDRPVLGLICGEKYSFIVDAGNSPAHASLFLEEVEKMGVPPLKGVAITHWHWDHTFGIHAMNKYTISHHLTKKKLAYLKTLRWDDDALDKRVQEGEEIEFCRDMIKKEMPCRDTLILQEPDVTFHHHMEVDLGGITCCIQHIGGVHAQDSSIVYIPQEKVLFLGDCLCPDLYSGDWSYDKEDFERIQRELKKYDAQYYLSSHFDPETSEELWRDLDQLSAIGEIVGNEVDLEKACFQFECETYKKPTNEQKERIQYFVNGNVKRKSRELF</sequence>
<evidence type="ECO:0000313" key="2">
    <source>
        <dbReference type="EMBL" id="AJI23951.1"/>
    </source>
</evidence>
<dbReference type="PANTHER" id="PTHR42951">
    <property type="entry name" value="METALLO-BETA-LACTAMASE DOMAIN-CONTAINING"/>
    <property type="match status" value="1"/>
</dbReference>
<name>A0A0B6AKC2_PRIM2</name>
<dbReference type="EMBL" id="CP009920">
    <property type="protein sequence ID" value="AJI23951.1"/>
    <property type="molecule type" value="Genomic_DNA"/>
</dbReference>